<dbReference type="Gene3D" id="1.20.120.450">
    <property type="entry name" value="dinb family like domain"/>
    <property type="match status" value="1"/>
</dbReference>
<evidence type="ECO:0000313" key="1">
    <source>
        <dbReference type="EMBL" id="WQD39399.1"/>
    </source>
</evidence>
<protein>
    <submittedName>
        <fullName evidence="1">DUF1572 family protein</fullName>
    </submittedName>
</protein>
<organism evidence="1 2">
    <name type="scientific">Niabella yanshanensis</name>
    <dbReference type="NCBI Taxonomy" id="577386"/>
    <lineage>
        <taxon>Bacteria</taxon>
        <taxon>Pseudomonadati</taxon>
        <taxon>Bacteroidota</taxon>
        <taxon>Chitinophagia</taxon>
        <taxon>Chitinophagales</taxon>
        <taxon>Chitinophagaceae</taxon>
        <taxon>Niabella</taxon>
    </lineage>
</organism>
<evidence type="ECO:0000313" key="2">
    <source>
        <dbReference type="Proteomes" id="UP001325680"/>
    </source>
</evidence>
<gene>
    <name evidence="1" type="ORF">U0035_04470</name>
</gene>
<dbReference type="Pfam" id="PF07609">
    <property type="entry name" value="DUF1572"/>
    <property type="match status" value="1"/>
</dbReference>
<dbReference type="RefSeq" id="WP_114788847.1">
    <property type="nucleotide sequence ID" value="NZ_CP139960.1"/>
</dbReference>
<dbReference type="EMBL" id="CP139960">
    <property type="protein sequence ID" value="WQD39399.1"/>
    <property type="molecule type" value="Genomic_DNA"/>
</dbReference>
<dbReference type="SUPFAM" id="SSF109854">
    <property type="entry name" value="DinB/YfiT-like putative metalloenzymes"/>
    <property type="match status" value="1"/>
</dbReference>
<dbReference type="InterPro" id="IPR011466">
    <property type="entry name" value="DUF1572"/>
</dbReference>
<keyword evidence="2" id="KW-1185">Reference proteome</keyword>
<name>A0ABZ0W8W9_9BACT</name>
<dbReference type="Proteomes" id="UP001325680">
    <property type="component" value="Chromosome"/>
</dbReference>
<dbReference type="InterPro" id="IPR034660">
    <property type="entry name" value="DinB/YfiT-like"/>
</dbReference>
<reference evidence="1 2" key="1">
    <citation type="submission" date="2023-12" db="EMBL/GenBank/DDBJ databases">
        <title>Genome sequencing and assembly of bacterial species from a model synthetic community.</title>
        <authorList>
            <person name="Hogle S.L."/>
        </authorList>
    </citation>
    <scope>NUCLEOTIDE SEQUENCE [LARGE SCALE GENOMIC DNA]</scope>
    <source>
        <strain evidence="1 2">HAMBI_3031</strain>
    </source>
</reference>
<accession>A0ABZ0W8W9</accession>
<proteinExistence type="predicted"/>
<sequence>MDYPQSFIQNIIQQFEYYKMLGDKTFGQVPDEKLFWQYNEASNSIATIVKHLWGNMLSRWTDFLTTDGEKEWRNRDDEFENDIATKDALLQKWDAGWKVFLDALRSLKEEDLEKVIYIRNQGHTVIEAINRQLAHYPYHIGQIVLIGKMCAPNWVSLSIPKGNSKSFNDDKFLKPKQKTHFTDEFLNRPKDQPT</sequence>